<dbReference type="Proteomes" id="UP000827721">
    <property type="component" value="Unassembled WGS sequence"/>
</dbReference>
<proteinExistence type="predicted"/>
<gene>
    <name evidence="2" type="ORF">JRO89_XS12G0162600</name>
</gene>
<name>A0ABQ8HCT7_9ROSI</name>
<sequence length="169" mass="19480">MNFDRVEEEKESLILRSAKVVEYLEPLMSRELLCKFPDNSTFDFDYSQSSIWSPLVPRDYSPMDLDLDLITPRKLSYDFGLLGFELEKKKSKMKTNTTASLNINLNIFKKKKKKKVSEFSPASVKGSCVPINTSKGWSKLLKAASRHFKKKTKKKKKKKDPALHVKLSN</sequence>
<comment type="caution">
    <text evidence="2">The sequence shown here is derived from an EMBL/GenBank/DDBJ whole genome shotgun (WGS) entry which is preliminary data.</text>
</comment>
<feature type="region of interest" description="Disordered" evidence="1">
    <location>
        <begin position="146"/>
        <end position="169"/>
    </location>
</feature>
<keyword evidence="3" id="KW-1185">Reference proteome</keyword>
<dbReference type="EMBL" id="JAFEMO010000012">
    <property type="protein sequence ID" value="KAH7554317.1"/>
    <property type="molecule type" value="Genomic_DNA"/>
</dbReference>
<reference evidence="2 3" key="1">
    <citation type="submission" date="2021-02" db="EMBL/GenBank/DDBJ databases">
        <title>Plant Genome Project.</title>
        <authorList>
            <person name="Zhang R.-G."/>
        </authorList>
    </citation>
    <scope>NUCLEOTIDE SEQUENCE [LARGE SCALE GENOMIC DNA]</scope>
    <source>
        <tissue evidence="2">Leaves</tissue>
    </source>
</reference>
<accession>A0ABQ8HCT7</accession>
<dbReference type="PANTHER" id="PTHR34287:SF4">
    <property type="entry name" value="OS04G0504200 PROTEIN"/>
    <property type="match status" value="1"/>
</dbReference>
<feature type="compositionally biased region" description="Basic residues" evidence="1">
    <location>
        <begin position="146"/>
        <end position="159"/>
    </location>
</feature>
<protein>
    <submittedName>
        <fullName evidence="2">Uncharacterized protein</fullName>
    </submittedName>
</protein>
<evidence type="ECO:0000313" key="2">
    <source>
        <dbReference type="EMBL" id="KAH7554317.1"/>
    </source>
</evidence>
<organism evidence="2 3">
    <name type="scientific">Xanthoceras sorbifolium</name>
    <dbReference type="NCBI Taxonomy" id="99658"/>
    <lineage>
        <taxon>Eukaryota</taxon>
        <taxon>Viridiplantae</taxon>
        <taxon>Streptophyta</taxon>
        <taxon>Embryophyta</taxon>
        <taxon>Tracheophyta</taxon>
        <taxon>Spermatophyta</taxon>
        <taxon>Magnoliopsida</taxon>
        <taxon>eudicotyledons</taxon>
        <taxon>Gunneridae</taxon>
        <taxon>Pentapetalae</taxon>
        <taxon>rosids</taxon>
        <taxon>malvids</taxon>
        <taxon>Sapindales</taxon>
        <taxon>Sapindaceae</taxon>
        <taxon>Xanthoceroideae</taxon>
        <taxon>Xanthoceras</taxon>
    </lineage>
</organism>
<evidence type="ECO:0000256" key="1">
    <source>
        <dbReference type="SAM" id="MobiDB-lite"/>
    </source>
</evidence>
<dbReference type="PANTHER" id="PTHR34287">
    <property type="entry name" value="OS06G0551500 PROTEIN-RELATED"/>
    <property type="match status" value="1"/>
</dbReference>
<evidence type="ECO:0000313" key="3">
    <source>
        <dbReference type="Proteomes" id="UP000827721"/>
    </source>
</evidence>